<dbReference type="GO" id="GO:0019305">
    <property type="term" value="P:dTDP-rhamnose biosynthetic process"/>
    <property type="evidence" value="ECO:0007669"/>
    <property type="project" value="UniProtKB-UniPathway"/>
</dbReference>
<protein>
    <recommendedName>
        <fullName evidence="2">dTDP-4-dehydrorhamnose reductase</fullName>
        <ecNumber evidence="2">1.1.1.133</ecNumber>
    </recommendedName>
</protein>
<evidence type="ECO:0000313" key="4">
    <source>
        <dbReference type="EMBL" id="BBZ34856.1"/>
    </source>
</evidence>
<dbReference type="AlphaFoldDB" id="A0A7I7XZU5"/>
<dbReference type="EMBL" id="AP022612">
    <property type="protein sequence ID" value="BBZ34856.1"/>
    <property type="molecule type" value="Genomic_DNA"/>
</dbReference>
<dbReference type="SUPFAM" id="SSF51735">
    <property type="entry name" value="NAD(P)-binding Rossmann-fold domains"/>
    <property type="match status" value="1"/>
</dbReference>
<reference evidence="4" key="2">
    <citation type="submission" date="2020-02" db="EMBL/GenBank/DDBJ databases">
        <authorList>
            <person name="Matsumoto Y."/>
            <person name="Motooka D."/>
            <person name="Nakamura S."/>
        </authorList>
    </citation>
    <scope>NUCLEOTIDE SEQUENCE</scope>
    <source>
        <strain evidence="4">JCM 13671</strain>
    </source>
</reference>
<dbReference type="InterPro" id="IPR029903">
    <property type="entry name" value="RmlD-like-bd"/>
</dbReference>
<comment type="pathway">
    <text evidence="2">Carbohydrate biosynthesis; dTDP-L-rhamnose biosynthesis.</text>
</comment>
<dbReference type="PANTHER" id="PTHR10491">
    <property type="entry name" value="DTDP-4-DEHYDRORHAMNOSE REDUCTASE"/>
    <property type="match status" value="1"/>
</dbReference>
<dbReference type="UniPathway" id="UPA00124"/>
<name>A0A7I7XZU5_9MYCO</name>
<gene>
    <name evidence="4" type="primary">rmlD</name>
    <name evidence="4" type="ORF">MCNF_34610</name>
</gene>
<evidence type="ECO:0000256" key="1">
    <source>
        <dbReference type="ARBA" id="ARBA00010944"/>
    </source>
</evidence>
<feature type="domain" description="RmlD-like substrate binding" evidence="3">
    <location>
        <begin position="2"/>
        <end position="253"/>
    </location>
</feature>
<dbReference type="Gene3D" id="3.40.50.720">
    <property type="entry name" value="NAD(P)-binding Rossmann-like Domain"/>
    <property type="match status" value="1"/>
</dbReference>
<dbReference type="GO" id="GO:0008831">
    <property type="term" value="F:dTDP-4-dehydrorhamnose reductase activity"/>
    <property type="evidence" value="ECO:0007669"/>
    <property type="project" value="UniProtKB-EC"/>
</dbReference>
<dbReference type="CDD" id="cd05254">
    <property type="entry name" value="dTDP_HR_like_SDR_e"/>
    <property type="match status" value="1"/>
</dbReference>
<keyword evidence="2" id="KW-0560">Oxidoreductase</keyword>
<dbReference type="Pfam" id="PF04321">
    <property type="entry name" value="RmlD_sub_bind"/>
    <property type="match status" value="1"/>
</dbReference>
<reference evidence="4" key="1">
    <citation type="journal article" date="2019" name="Emerg. Microbes Infect.">
        <title>Comprehensive subspecies identification of 175 nontuberculous mycobacteria species based on 7547 genomic profiles.</title>
        <authorList>
            <person name="Matsumoto Y."/>
            <person name="Kinjo T."/>
            <person name="Motooka D."/>
            <person name="Nabeya D."/>
            <person name="Jung N."/>
            <person name="Uechi K."/>
            <person name="Horii T."/>
            <person name="Iida T."/>
            <person name="Fujita J."/>
            <person name="Nakamura S."/>
        </authorList>
    </citation>
    <scope>NUCLEOTIDE SEQUENCE [LARGE SCALE GENOMIC DNA]</scope>
    <source>
        <strain evidence="4">JCM 13671</strain>
    </source>
</reference>
<proteinExistence type="inferred from homology"/>
<comment type="function">
    <text evidence="2">Catalyzes the reduction of dTDP-6-deoxy-L-lyxo-4-hexulose to yield dTDP-L-rhamnose.</text>
</comment>
<dbReference type="Gene3D" id="3.90.25.10">
    <property type="entry name" value="UDP-galactose 4-epimerase, domain 1"/>
    <property type="match status" value="1"/>
</dbReference>
<dbReference type="Proteomes" id="UP000466931">
    <property type="component" value="Chromosome"/>
</dbReference>
<keyword evidence="2" id="KW-0521">NADP</keyword>
<organism evidence="4 5">
    <name type="scientific">Mycolicibacterium confluentis</name>
    <dbReference type="NCBI Taxonomy" id="28047"/>
    <lineage>
        <taxon>Bacteria</taxon>
        <taxon>Bacillati</taxon>
        <taxon>Actinomycetota</taxon>
        <taxon>Actinomycetes</taxon>
        <taxon>Mycobacteriales</taxon>
        <taxon>Mycobacteriaceae</taxon>
        <taxon>Mycolicibacterium</taxon>
    </lineage>
</organism>
<dbReference type="PANTHER" id="PTHR10491:SF4">
    <property type="entry name" value="METHIONINE ADENOSYLTRANSFERASE 2 SUBUNIT BETA"/>
    <property type="match status" value="1"/>
</dbReference>
<comment type="similarity">
    <text evidence="1 2">Belongs to the dTDP-4-dehydrorhamnose reductase family.</text>
</comment>
<sequence>MTSAQWDITDPSCAPALTSDDVVINCAAMTNVDAAEGDPDRAFAVNAAGAGHVAGACARVGARVVHISTDYVFSGDFGGAAPRPYEPDDAVSPLSVYGHSKLAGEHAVLEAVPTATVVRTSWVYTGADGPDFAAVMARRARAGEAAEVVDDQIGSPTYTGDLVTALLQIIDDRLDARVLHAANAGATSRYEQARAVYAAVGADPDLVRPVSTDRFPRPAARPAYSVLGSRLSTAAGLTALQPWPEAVAQALAEA</sequence>
<dbReference type="InterPro" id="IPR005913">
    <property type="entry name" value="dTDP_dehydrorham_reduct"/>
</dbReference>
<dbReference type="InterPro" id="IPR036291">
    <property type="entry name" value="NAD(P)-bd_dom_sf"/>
</dbReference>
<evidence type="ECO:0000259" key="3">
    <source>
        <dbReference type="Pfam" id="PF04321"/>
    </source>
</evidence>
<evidence type="ECO:0000313" key="5">
    <source>
        <dbReference type="Proteomes" id="UP000466931"/>
    </source>
</evidence>
<dbReference type="NCBIfam" id="TIGR01214">
    <property type="entry name" value="rmlD"/>
    <property type="match status" value="1"/>
</dbReference>
<dbReference type="EC" id="1.1.1.133" evidence="2"/>
<dbReference type="GO" id="GO:0005829">
    <property type="term" value="C:cytosol"/>
    <property type="evidence" value="ECO:0007669"/>
    <property type="project" value="TreeGrafter"/>
</dbReference>
<keyword evidence="5" id="KW-1185">Reference proteome</keyword>
<evidence type="ECO:0000256" key="2">
    <source>
        <dbReference type="RuleBase" id="RU364082"/>
    </source>
</evidence>
<accession>A0A7I7XZU5</accession>